<reference evidence="2 3" key="1">
    <citation type="submission" date="2021-11" db="EMBL/GenBank/DDBJ databases">
        <title>Black yeast isolated from Biological Soil Crust.</title>
        <authorList>
            <person name="Kurbessoian T."/>
        </authorList>
    </citation>
    <scope>NUCLEOTIDE SEQUENCE [LARGE SCALE GENOMIC DNA]</scope>
    <source>
        <strain evidence="2 3">CCFEE 5522</strain>
    </source>
</reference>
<sequence>MPGPWNDSTDRQLLLTIIHLSAPKLPDWSQVAKLMGDGYTAESTRQHFQKMRKSCKTEFGEPGSGTPAPATKGTPGTPKAAKANVKTPGKSTGKRKGKGGGDAGQDDDEDQSPSKKVKSECESGEGDFDLA</sequence>
<dbReference type="AlphaFoldDB" id="A0AAV9JS38"/>
<accession>A0AAV9JS38</accession>
<comment type="caution">
    <text evidence="2">The sequence shown here is derived from an EMBL/GenBank/DDBJ whole genome shotgun (WGS) entry which is preliminary data.</text>
</comment>
<dbReference type="InterPro" id="IPR009057">
    <property type="entry name" value="Homeodomain-like_sf"/>
</dbReference>
<dbReference type="EMBL" id="JAVFHQ010000007">
    <property type="protein sequence ID" value="KAK4548442.1"/>
    <property type="molecule type" value="Genomic_DNA"/>
</dbReference>
<proteinExistence type="predicted"/>
<name>A0AAV9JS38_9PEZI</name>
<organism evidence="2 3">
    <name type="scientific">Oleoguttula mirabilis</name>
    <dbReference type="NCBI Taxonomy" id="1507867"/>
    <lineage>
        <taxon>Eukaryota</taxon>
        <taxon>Fungi</taxon>
        <taxon>Dikarya</taxon>
        <taxon>Ascomycota</taxon>
        <taxon>Pezizomycotina</taxon>
        <taxon>Dothideomycetes</taxon>
        <taxon>Dothideomycetidae</taxon>
        <taxon>Mycosphaerellales</taxon>
        <taxon>Teratosphaeriaceae</taxon>
        <taxon>Oleoguttula</taxon>
    </lineage>
</organism>
<evidence type="ECO:0000313" key="3">
    <source>
        <dbReference type="Proteomes" id="UP001324427"/>
    </source>
</evidence>
<evidence type="ECO:0008006" key="4">
    <source>
        <dbReference type="Google" id="ProtNLM"/>
    </source>
</evidence>
<keyword evidence="3" id="KW-1185">Reference proteome</keyword>
<feature type="compositionally biased region" description="Acidic residues" evidence="1">
    <location>
        <begin position="122"/>
        <end position="131"/>
    </location>
</feature>
<dbReference type="SUPFAM" id="SSF46689">
    <property type="entry name" value="Homeodomain-like"/>
    <property type="match status" value="1"/>
</dbReference>
<feature type="region of interest" description="Disordered" evidence="1">
    <location>
        <begin position="45"/>
        <end position="131"/>
    </location>
</feature>
<evidence type="ECO:0000256" key="1">
    <source>
        <dbReference type="SAM" id="MobiDB-lite"/>
    </source>
</evidence>
<gene>
    <name evidence="2" type="ORF">LTR36_009352</name>
</gene>
<feature type="compositionally biased region" description="Low complexity" evidence="1">
    <location>
        <begin position="64"/>
        <end position="91"/>
    </location>
</feature>
<protein>
    <recommendedName>
        <fullName evidence="4">Myb-like domain-containing protein</fullName>
    </recommendedName>
</protein>
<dbReference type="Proteomes" id="UP001324427">
    <property type="component" value="Unassembled WGS sequence"/>
</dbReference>
<evidence type="ECO:0000313" key="2">
    <source>
        <dbReference type="EMBL" id="KAK4548442.1"/>
    </source>
</evidence>